<dbReference type="STRING" id="1759059.ATE48_04335"/>
<dbReference type="InterPro" id="IPR016980">
    <property type="entry name" value="S-AdoMet-dep_MeTrfase_Alr7345"/>
</dbReference>
<dbReference type="PROSITE" id="PS51257">
    <property type="entry name" value="PROKAR_LIPOPROTEIN"/>
    <property type="match status" value="1"/>
</dbReference>
<dbReference type="Gene3D" id="3.40.50.150">
    <property type="entry name" value="Vaccinia Virus protein VP39"/>
    <property type="match status" value="1"/>
</dbReference>
<dbReference type="Pfam" id="PF01135">
    <property type="entry name" value="PCMT"/>
    <property type="match status" value="1"/>
</dbReference>
<sequence>MRKLLAGLGVALFIGACAGGAVPGLMMAAPALPTATSPQIVAAVTDPRRPEADTIRDALRHPAEILAFSGVQPGWRVADIGPGGGYYSRLFAVAAGDAGRVYAVDRPGTAERPRPMAAVAPAYTNITHLTAGYQGWTIDEPLDAIFISQIYHDFFLPQLNIDVPALNRQMFAALKPGGVLVIIDHAAVDGSPVGVTESLHRIDRGQVIRELTAAGFVLQEETDVLRNPADNRTERVFESDIRGHTDQFALRLVKPAN</sequence>
<dbReference type="InParanoid" id="A0A1B1AF57"/>
<dbReference type="EMBL" id="CP013244">
    <property type="protein sequence ID" value="ANP45198.1"/>
    <property type="molecule type" value="Genomic_DNA"/>
</dbReference>
<name>A0A1B1AF57_9PROT</name>
<dbReference type="AlphaFoldDB" id="A0A1B1AF57"/>
<keyword evidence="2" id="KW-1185">Reference proteome</keyword>
<dbReference type="CDD" id="cd02440">
    <property type="entry name" value="AdoMet_MTases"/>
    <property type="match status" value="1"/>
</dbReference>
<protein>
    <recommendedName>
        <fullName evidence="3">Methyltransferase</fullName>
    </recommendedName>
</protein>
<dbReference type="RefSeq" id="WP_066768154.1">
    <property type="nucleotide sequence ID" value="NZ_CP013244.1"/>
</dbReference>
<dbReference type="Proteomes" id="UP000092498">
    <property type="component" value="Chromosome"/>
</dbReference>
<dbReference type="OrthoDB" id="9342567at2"/>
<accession>A0A1B1AF57</accession>
<reference evidence="1 2" key="1">
    <citation type="submission" date="2015-11" db="EMBL/GenBank/DDBJ databases">
        <title>Whole-Genome Sequence of Candidatus Oderbacter manganicum from the National Park Lower Oder Valley, Germany.</title>
        <authorList>
            <person name="Braun B."/>
            <person name="Liere K."/>
            <person name="Szewzyk U."/>
        </authorList>
    </citation>
    <scope>NUCLEOTIDE SEQUENCE [LARGE SCALE GENOMIC DNA]</scope>
    <source>
        <strain evidence="1 2">OTSz_A_272</strain>
    </source>
</reference>
<dbReference type="KEGG" id="cbot:ATE48_04335"/>
<evidence type="ECO:0000313" key="1">
    <source>
        <dbReference type="EMBL" id="ANP45198.1"/>
    </source>
</evidence>
<dbReference type="InterPro" id="IPR029063">
    <property type="entry name" value="SAM-dependent_MTases_sf"/>
</dbReference>
<proteinExistence type="predicted"/>
<dbReference type="PIRSF" id="PIRSF031679">
    <property type="entry name" value="Mtase_Alr7345_prd"/>
    <property type="match status" value="1"/>
</dbReference>
<gene>
    <name evidence="1" type="ORF">ATE48_04335</name>
</gene>
<dbReference type="SUPFAM" id="SSF53335">
    <property type="entry name" value="S-adenosyl-L-methionine-dependent methyltransferases"/>
    <property type="match status" value="1"/>
</dbReference>
<organism evidence="1 2">
    <name type="scientific">Candidatus Viadribacter manganicus</name>
    <dbReference type="NCBI Taxonomy" id="1759059"/>
    <lineage>
        <taxon>Bacteria</taxon>
        <taxon>Pseudomonadati</taxon>
        <taxon>Pseudomonadota</taxon>
        <taxon>Alphaproteobacteria</taxon>
        <taxon>Hyphomonadales</taxon>
        <taxon>Hyphomonadaceae</taxon>
        <taxon>Candidatus Viadribacter</taxon>
    </lineage>
</organism>
<evidence type="ECO:0000313" key="2">
    <source>
        <dbReference type="Proteomes" id="UP000092498"/>
    </source>
</evidence>
<evidence type="ECO:0008006" key="3">
    <source>
        <dbReference type="Google" id="ProtNLM"/>
    </source>
</evidence>